<accession>A0ABN6M4S1</accession>
<reference evidence="3 4" key="1">
    <citation type="submission" date="2022-01" db="EMBL/GenBank/DDBJ databases">
        <title>Desulfofustis limnae sp. nov., a novel mesophilic sulfate-reducing bacterium isolated from marsh soil.</title>
        <authorList>
            <person name="Watanabe M."/>
            <person name="Takahashi A."/>
            <person name="Kojima H."/>
            <person name="Fukui M."/>
        </authorList>
    </citation>
    <scope>NUCLEOTIDE SEQUENCE [LARGE SCALE GENOMIC DNA]</scope>
    <source>
        <strain evidence="3 4">PPLL</strain>
    </source>
</reference>
<keyword evidence="1" id="KW-0732">Signal</keyword>
<dbReference type="Gene3D" id="3.30.1380.10">
    <property type="match status" value="1"/>
</dbReference>
<dbReference type="PANTHER" id="PTHR34385:SF1">
    <property type="entry name" value="PEPTIDOGLYCAN L-ALANYL-D-GLUTAMATE ENDOPEPTIDASE CWLK"/>
    <property type="match status" value="1"/>
</dbReference>
<protein>
    <recommendedName>
        <fullName evidence="2">D-alanyl-D-alanine carboxypeptidase-like core domain-containing protein</fullName>
    </recommendedName>
</protein>
<proteinExistence type="predicted"/>
<dbReference type="InterPro" id="IPR058193">
    <property type="entry name" value="VanY/YodJ_core_dom"/>
</dbReference>
<keyword evidence="4" id="KW-1185">Reference proteome</keyword>
<gene>
    <name evidence="3" type="ORF">DPPLL_22580</name>
</gene>
<feature type="chain" id="PRO_5045822990" description="D-alanyl-D-alanine carboxypeptidase-like core domain-containing protein" evidence="1">
    <location>
        <begin position="30"/>
        <end position="246"/>
    </location>
</feature>
<dbReference type="InterPro" id="IPR009045">
    <property type="entry name" value="Zn_M74/Hedgehog-like"/>
</dbReference>
<name>A0ABN6M4S1_9BACT</name>
<dbReference type="InterPro" id="IPR052179">
    <property type="entry name" value="DD-CPase-like"/>
</dbReference>
<dbReference type="EMBL" id="AP025516">
    <property type="protein sequence ID" value="BDD87893.1"/>
    <property type="molecule type" value="Genomic_DNA"/>
</dbReference>
<evidence type="ECO:0000259" key="2">
    <source>
        <dbReference type="Pfam" id="PF02557"/>
    </source>
</evidence>
<dbReference type="Pfam" id="PF02557">
    <property type="entry name" value="VanY"/>
    <property type="match status" value="1"/>
</dbReference>
<evidence type="ECO:0000256" key="1">
    <source>
        <dbReference type="SAM" id="SignalP"/>
    </source>
</evidence>
<dbReference type="SUPFAM" id="SSF55166">
    <property type="entry name" value="Hedgehog/DD-peptidase"/>
    <property type="match status" value="1"/>
</dbReference>
<evidence type="ECO:0000313" key="3">
    <source>
        <dbReference type="EMBL" id="BDD87893.1"/>
    </source>
</evidence>
<evidence type="ECO:0000313" key="4">
    <source>
        <dbReference type="Proteomes" id="UP000830055"/>
    </source>
</evidence>
<organism evidence="3 4">
    <name type="scientific">Desulfofustis limnaeus</name>
    <dbReference type="NCBI Taxonomy" id="2740163"/>
    <lineage>
        <taxon>Bacteria</taxon>
        <taxon>Pseudomonadati</taxon>
        <taxon>Thermodesulfobacteriota</taxon>
        <taxon>Desulfobulbia</taxon>
        <taxon>Desulfobulbales</taxon>
        <taxon>Desulfocapsaceae</taxon>
        <taxon>Desulfofustis</taxon>
    </lineage>
</organism>
<feature type="domain" description="D-alanyl-D-alanine carboxypeptidase-like core" evidence="2">
    <location>
        <begin position="92"/>
        <end position="211"/>
    </location>
</feature>
<dbReference type="PANTHER" id="PTHR34385">
    <property type="entry name" value="D-ALANYL-D-ALANINE CARBOXYPEPTIDASE"/>
    <property type="match status" value="1"/>
</dbReference>
<dbReference type="Proteomes" id="UP000830055">
    <property type="component" value="Chromosome"/>
</dbReference>
<dbReference type="CDD" id="cd14852">
    <property type="entry name" value="LD-carboxypeptidase"/>
    <property type="match status" value="1"/>
</dbReference>
<sequence length="246" mass="27460">MARWSCSAVYVFVIATLLSLLSSATQSRAAEIGAREPAAIDRTGIETLIIDGKHYLIPPPWAGHRMAVPSLPAGSFRLIPREHAYNGTTVHIHVSAFAPLLAMLRQARIDGIDLQVESGYRSERYQRLIFSRMLAAGRDFDDIIRFVAPPGYSQHHLGTAVDFYPSDWRFAATADYAWLQDNAARFCFEQTYPQDNAEGMPWEAWHWNYAGTGDPAKDAMTRGQPQGRCAEMTAIEETARENDGQP</sequence>
<feature type="signal peptide" evidence="1">
    <location>
        <begin position="1"/>
        <end position="29"/>
    </location>
</feature>
<dbReference type="InterPro" id="IPR003709">
    <property type="entry name" value="VanY-like_core_dom"/>
</dbReference>